<dbReference type="EMBL" id="AALNWO010000001">
    <property type="protein sequence ID" value="EDB5541183.1"/>
    <property type="molecule type" value="Genomic_DNA"/>
</dbReference>
<dbReference type="CDD" id="cd01646">
    <property type="entry name" value="RT_Bac_retron_I"/>
    <property type="match status" value="1"/>
</dbReference>
<organism evidence="3">
    <name type="scientific">Salmonella muenchen</name>
    <dbReference type="NCBI Taxonomy" id="596"/>
    <lineage>
        <taxon>Bacteria</taxon>
        <taxon>Pseudomonadati</taxon>
        <taxon>Pseudomonadota</taxon>
        <taxon>Gammaproteobacteria</taxon>
        <taxon>Enterobacterales</taxon>
        <taxon>Enterobacteriaceae</taxon>
        <taxon>Salmonella</taxon>
    </lineage>
</organism>
<protein>
    <submittedName>
        <fullName evidence="3">Reverse transcriptase</fullName>
    </submittedName>
</protein>
<dbReference type="PANTHER" id="PTHR34047:SF8">
    <property type="entry name" value="PROTEIN YKFC"/>
    <property type="match status" value="1"/>
</dbReference>
<comment type="caution">
    <text evidence="3">The sequence shown here is derived from an EMBL/GenBank/DDBJ whole genome shotgun (WGS) entry which is preliminary data.</text>
</comment>
<dbReference type="SUPFAM" id="SSF56672">
    <property type="entry name" value="DNA/RNA polymerases"/>
    <property type="match status" value="1"/>
</dbReference>
<keyword evidence="3" id="KW-0695">RNA-directed DNA polymerase</keyword>
<dbReference type="AlphaFoldDB" id="A0A627BAB7"/>
<comment type="similarity">
    <text evidence="1">Belongs to the bacterial reverse transcriptase family.</text>
</comment>
<dbReference type="InterPro" id="IPR000477">
    <property type="entry name" value="RT_dom"/>
</dbReference>
<dbReference type="PROSITE" id="PS50878">
    <property type="entry name" value="RT_POL"/>
    <property type="match status" value="1"/>
</dbReference>
<dbReference type="InterPro" id="IPR051083">
    <property type="entry name" value="GrpII_Intron_Splice-Mob/Def"/>
</dbReference>
<evidence type="ECO:0000256" key="1">
    <source>
        <dbReference type="ARBA" id="ARBA00034120"/>
    </source>
</evidence>
<name>A0A627BAB7_SALMU</name>
<proteinExistence type="inferred from homology"/>
<evidence type="ECO:0000259" key="2">
    <source>
        <dbReference type="PROSITE" id="PS50878"/>
    </source>
</evidence>
<accession>A0A627BAB7</accession>
<dbReference type="Pfam" id="PF00078">
    <property type="entry name" value="RVT_1"/>
    <property type="match status" value="1"/>
</dbReference>
<reference evidence="3" key="1">
    <citation type="submission" date="2018-07" db="EMBL/GenBank/DDBJ databases">
        <authorList>
            <consortium name="PulseNet: The National Subtyping Network for Foodborne Disease Surveillance"/>
            <person name="Tarr C.L."/>
            <person name="Trees E."/>
            <person name="Katz L.S."/>
            <person name="Carleton-Romer H.A."/>
            <person name="Stroika S."/>
            <person name="Kucerova Z."/>
            <person name="Roache K.F."/>
            <person name="Sabol A.L."/>
            <person name="Besser J."/>
            <person name="Gerner-Smidt P."/>
        </authorList>
    </citation>
    <scope>NUCLEOTIDE SEQUENCE</scope>
    <source>
        <strain evidence="3">PNUSAS002389</strain>
    </source>
</reference>
<dbReference type="InterPro" id="IPR043502">
    <property type="entry name" value="DNA/RNA_pol_sf"/>
</dbReference>
<keyword evidence="3" id="KW-0808">Transferase</keyword>
<evidence type="ECO:0000313" key="3">
    <source>
        <dbReference type="EMBL" id="EDB5541183.1"/>
    </source>
</evidence>
<dbReference type="PANTHER" id="PTHR34047">
    <property type="entry name" value="NUCLEAR INTRON MATURASE 1, MITOCHONDRIAL-RELATED"/>
    <property type="match status" value="1"/>
</dbReference>
<sequence>MSSAARSFKRCFTVKNLKTIYFEKIKGSGAIGIDRVRPNGFEKNYATELSLIARKVTDGSYKFTAYKEKLISKGAYSYPRQISIPTVRDRITLRALCESLSEVFPNAKLSLPQIVIESLKDAIESGQYNEFAKIDLKNFYPSIPHELIESSIKNKIRKVEYRTLISNAISTPTVNESKGSKGSVRNGIGVPQGLSISNVLAEIALQNIDEKINLIPNIWYKRYVDDILILTTSGKSAEVADAIINKLEHIGLFPHPIGATDSKSKVGVLSEAFNFLGYEVSEKGIAIKKDSILRFESSLAKIFTAYRHALTKAKNNKDKQRAVAYCQWKLNLRITGCVFDGKRMGWVAYFSQISSTTQLRAVNHTIAKLIKRFEVQDIIKPKSLIKTFYEWHRGNKNSHKYIPNFDDLSVEQQRAIVSLWVGAEEASKLNNAAVVRMFNYKIASSVKELEQDIAGFS</sequence>
<gene>
    <name evidence="3" type="ORF">A9M81_03130</name>
</gene>
<keyword evidence="3" id="KW-0548">Nucleotidyltransferase</keyword>
<feature type="domain" description="Reverse transcriptase" evidence="2">
    <location>
        <begin position="52"/>
        <end position="280"/>
    </location>
</feature>
<dbReference type="GO" id="GO:0003964">
    <property type="term" value="F:RNA-directed DNA polymerase activity"/>
    <property type="evidence" value="ECO:0007669"/>
    <property type="project" value="UniProtKB-KW"/>
</dbReference>
<dbReference type="RefSeq" id="WP_080166684.1">
    <property type="nucleotide sequence ID" value="NZ_JAUKSU010000034.1"/>
</dbReference>